<sequence>MTDDDLVRLAQAGDMAAFAGLTERHQAALRATAIALLGYTDEADDVVQDALITALQRLPELREPSAFVPWLKSIVRNNCRAHLRSRRAVPIADPGFFLPPSASVAEEKLAQTATAEWIRHALKGLSAPIREVMMLRYFSGVSSYRQIAQLCAVSTETVGSRLRDGRRALARELQRTAEAAHSAVEDEARAWHRESAQIVDSMVAGTFDRVVQDWYHPDALIDVMGIMHGRRTLLLDMLEWTFSADVGVRLHHTMASKDLLLWEADFINPASDPEHCPPTMAALFTLEQGRVARMGIAYGTHHPHETQITR</sequence>
<evidence type="ECO:0000256" key="4">
    <source>
        <dbReference type="ARBA" id="ARBA00023125"/>
    </source>
</evidence>
<dbReference type="PROSITE" id="PS01063">
    <property type="entry name" value="SIGMA70_ECF"/>
    <property type="match status" value="1"/>
</dbReference>
<dbReference type="Proteomes" id="UP001138997">
    <property type="component" value="Unassembled WGS sequence"/>
</dbReference>
<dbReference type="EMBL" id="JAJOMB010000018">
    <property type="protein sequence ID" value="MCD5314761.1"/>
    <property type="molecule type" value="Genomic_DNA"/>
</dbReference>
<dbReference type="InterPro" id="IPR013324">
    <property type="entry name" value="RNA_pol_sigma_r3/r4-like"/>
</dbReference>
<reference evidence="9" key="1">
    <citation type="submission" date="2021-11" db="EMBL/GenBank/DDBJ databases">
        <title>Streptomyces corallinus and Kineosporia corallina sp. nov., two new coral-derived marine actinobacteria.</title>
        <authorList>
            <person name="Buangrab K."/>
            <person name="Sutthacheep M."/>
            <person name="Yeemin T."/>
            <person name="Harunari E."/>
            <person name="Igarashi Y."/>
            <person name="Sripreechasak P."/>
            <person name="Kanchanasin P."/>
            <person name="Tanasupawat S."/>
            <person name="Phongsopitanun W."/>
        </authorList>
    </citation>
    <scope>NUCLEOTIDE SEQUENCE</scope>
    <source>
        <strain evidence="9">JCM 31032</strain>
    </source>
</reference>
<dbReference type="CDD" id="cd06171">
    <property type="entry name" value="Sigma70_r4"/>
    <property type="match status" value="1"/>
</dbReference>
<keyword evidence="2 6" id="KW-0805">Transcription regulation</keyword>
<dbReference type="InterPro" id="IPR007627">
    <property type="entry name" value="RNA_pol_sigma70_r2"/>
</dbReference>
<evidence type="ECO:0000313" key="10">
    <source>
        <dbReference type="Proteomes" id="UP001138997"/>
    </source>
</evidence>
<keyword evidence="5 6" id="KW-0804">Transcription</keyword>
<dbReference type="AlphaFoldDB" id="A0A9X1NJB2"/>
<dbReference type="GO" id="GO:0006950">
    <property type="term" value="P:response to stress"/>
    <property type="evidence" value="ECO:0007669"/>
    <property type="project" value="UniProtKB-ARBA"/>
</dbReference>
<dbReference type="InterPro" id="IPR013249">
    <property type="entry name" value="RNA_pol_sigma70_r4_t2"/>
</dbReference>
<evidence type="ECO:0000256" key="3">
    <source>
        <dbReference type="ARBA" id="ARBA00023082"/>
    </source>
</evidence>
<comment type="similarity">
    <text evidence="1 6">Belongs to the sigma-70 factor family. ECF subfamily.</text>
</comment>
<dbReference type="Gene3D" id="1.10.10.10">
    <property type="entry name" value="Winged helix-like DNA-binding domain superfamily/Winged helix DNA-binding domain"/>
    <property type="match status" value="1"/>
</dbReference>
<evidence type="ECO:0000256" key="6">
    <source>
        <dbReference type="RuleBase" id="RU000716"/>
    </source>
</evidence>
<keyword evidence="10" id="KW-1185">Reference proteome</keyword>
<dbReference type="GO" id="GO:0006352">
    <property type="term" value="P:DNA-templated transcription initiation"/>
    <property type="evidence" value="ECO:0007669"/>
    <property type="project" value="InterPro"/>
</dbReference>
<dbReference type="InterPro" id="IPR039425">
    <property type="entry name" value="RNA_pol_sigma-70-like"/>
</dbReference>
<comment type="caution">
    <text evidence="9">The sequence shown here is derived from an EMBL/GenBank/DDBJ whole genome shotgun (WGS) entry which is preliminary data.</text>
</comment>
<dbReference type="SUPFAM" id="SSF88946">
    <property type="entry name" value="Sigma2 domain of RNA polymerase sigma factors"/>
    <property type="match status" value="1"/>
</dbReference>
<proteinExistence type="inferred from homology"/>
<dbReference type="Pfam" id="PF08281">
    <property type="entry name" value="Sigma70_r4_2"/>
    <property type="match status" value="1"/>
</dbReference>
<feature type="domain" description="RNA polymerase sigma factor 70 region 4 type 2" evidence="8">
    <location>
        <begin position="116"/>
        <end position="169"/>
    </location>
</feature>
<dbReference type="InterPro" id="IPR014284">
    <property type="entry name" value="RNA_pol_sigma-70_dom"/>
</dbReference>
<name>A0A9X1NJB2_9ACTN</name>
<dbReference type="NCBIfam" id="TIGR02937">
    <property type="entry name" value="sigma70-ECF"/>
    <property type="match status" value="1"/>
</dbReference>
<organism evidence="9 10">
    <name type="scientific">Kineosporia babensis</name>
    <dbReference type="NCBI Taxonomy" id="499548"/>
    <lineage>
        <taxon>Bacteria</taxon>
        <taxon>Bacillati</taxon>
        <taxon>Actinomycetota</taxon>
        <taxon>Actinomycetes</taxon>
        <taxon>Kineosporiales</taxon>
        <taxon>Kineosporiaceae</taxon>
        <taxon>Kineosporia</taxon>
    </lineage>
</organism>
<dbReference type="RefSeq" id="WP_231447565.1">
    <property type="nucleotide sequence ID" value="NZ_JAJOMB010000018.1"/>
</dbReference>
<dbReference type="InterPro" id="IPR000838">
    <property type="entry name" value="RNA_pol_sigma70_ECF_CS"/>
</dbReference>
<evidence type="ECO:0000256" key="1">
    <source>
        <dbReference type="ARBA" id="ARBA00010641"/>
    </source>
</evidence>
<dbReference type="GO" id="GO:0016987">
    <property type="term" value="F:sigma factor activity"/>
    <property type="evidence" value="ECO:0007669"/>
    <property type="project" value="UniProtKB-KW"/>
</dbReference>
<dbReference type="GO" id="GO:0003677">
    <property type="term" value="F:DNA binding"/>
    <property type="evidence" value="ECO:0007669"/>
    <property type="project" value="UniProtKB-KW"/>
</dbReference>
<dbReference type="SUPFAM" id="SSF88659">
    <property type="entry name" value="Sigma3 and sigma4 domains of RNA polymerase sigma factors"/>
    <property type="match status" value="1"/>
</dbReference>
<feature type="domain" description="RNA polymerase sigma-70 region 2" evidence="7">
    <location>
        <begin position="22"/>
        <end position="87"/>
    </location>
</feature>
<keyword evidence="4 6" id="KW-0238">DNA-binding</keyword>
<dbReference type="PANTHER" id="PTHR43133:SF8">
    <property type="entry name" value="RNA POLYMERASE SIGMA FACTOR HI_1459-RELATED"/>
    <property type="match status" value="1"/>
</dbReference>
<dbReference type="InterPro" id="IPR036388">
    <property type="entry name" value="WH-like_DNA-bd_sf"/>
</dbReference>
<dbReference type="Pfam" id="PF04542">
    <property type="entry name" value="Sigma70_r2"/>
    <property type="match status" value="1"/>
</dbReference>
<dbReference type="PANTHER" id="PTHR43133">
    <property type="entry name" value="RNA POLYMERASE ECF-TYPE SIGMA FACTO"/>
    <property type="match status" value="1"/>
</dbReference>
<evidence type="ECO:0000259" key="7">
    <source>
        <dbReference type="Pfam" id="PF04542"/>
    </source>
</evidence>
<evidence type="ECO:0000259" key="8">
    <source>
        <dbReference type="Pfam" id="PF08281"/>
    </source>
</evidence>
<dbReference type="Gene3D" id="1.10.1740.10">
    <property type="match status" value="1"/>
</dbReference>
<keyword evidence="3 6" id="KW-0731">Sigma factor</keyword>
<protein>
    <recommendedName>
        <fullName evidence="6">RNA polymerase sigma factor</fullName>
    </recommendedName>
</protein>
<evidence type="ECO:0000256" key="2">
    <source>
        <dbReference type="ARBA" id="ARBA00023015"/>
    </source>
</evidence>
<evidence type="ECO:0000313" key="9">
    <source>
        <dbReference type="EMBL" id="MCD5314761.1"/>
    </source>
</evidence>
<gene>
    <name evidence="9" type="ORF">LR394_28055</name>
</gene>
<accession>A0A9X1NJB2</accession>
<evidence type="ECO:0000256" key="5">
    <source>
        <dbReference type="ARBA" id="ARBA00023163"/>
    </source>
</evidence>
<dbReference type="InterPro" id="IPR013325">
    <property type="entry name" value="RNA_pol_sigma_r2"/>
</dbReference>